<dbReference type="GO" id="GO:0070492">
    <property type="term" value="F:oligosaccharide binding"/>
    <property type="evidence" value="ECO:0000318"/>
    <property type="project" value="GO_Central"/>
</dbReference>
<name>B3S5W4_TRIAD</name>
<dbReference type="OrthoDB" id="5945834at2759"/>
<dbReference type="HOGENOM" id="CLU_084880_0_0_1"/>
<gene>
    <name evidence="1" type="ORF">TRIADDRAFT_59530</name>
</gene>
<evidence type="ECO:0008006" key="3">
    <source>
        <dbReference type="Google" id="ProtNLM"/>
    </source>
</evidence>
<dbReference type="PhylomeDB" id="B3S5W4"/>
<dbReference type="AlphaFoldDB" id="B3S5W4"/>
<dbReference type="CTD" id="6756726"/>
<dbReference type="RefSeq" id="XP_002115514.1">
    <property type="nucleotide sequence ID" value="XM_002115478.1"/>
</dbReference>
<evidence type="ECO:0000313" key="1">
    <source>
        <dbReference type="EMBL" id="EDV21877.1"/>
    </source>
</evidence>
<dbReference type="OMA" id="EVEYINI"/>
<proteinExistence type="predicted"/>
<dbReference type="Proteomes" id="UP000009022">
    <property type="component" value="Unassembled WGS sequence"/>
</dbReference>
<dbReference type="KEGG" id="tad:TRIADDRAFT_59530"/>
<reference evidence="1 2" key="1">
    <citation type="journal article" date="2008" name="Nature">
        <title>The Trichoplax genome and the nature of placozoans.</title>
        <authorList>
            <person name="Srivastava M."/>
            <person name="Begovic E."/>
            <person name="Chapman J."/>
            <person name="Putnam N.H."/>
            <person name="Hellsten U."/>
            <person name="Kawashima T."/>
            <person name="Kuo A."/>
            <person name="Mitros T."/>
            <person name="Salamov A."/>
            <person name="Carpenter M.L."/>
            <person name="Signorovitch A.Y."/>
            <person name="Moreno M.A."/>
            <person name="Kamm K."/>
            <person name="Grimwood J."/>
            <person name="Schmutz J."/>
            <person name="Shapiro H."/>
            <person name="Grigoriev I.V."/>
            <person name="Buss L.W."/>
            <person name="Schierwater B."/>
            <person name="Dellaporta S.L."/>
            <person name="Rokhsar D.S."/>
        </authorList>
    </citation>
    <scope>NUCLEOTIDE SEQUENCE [LARGE SCALE GENOMIC DNA]</scope>
    <source>
        <strain evidence="1 2">Grell-BS-1999</strain>
    </source>
</reference>
<evidence type="ECO:0000313" key="2">
    <source>
        <dbReference type="Proteomes" id="UP000009022"/>
    </source>
</evidence>
<dbReference type="GeneID" id="6756726"/>
<dbReference type="GO" id="GO:0005615">
    <property type="term" value="C:extracellular space"/>
    <property type="evidence" value="ECO:0000318"/>
    <property type="project" value="GO_Central"/>
</dbReference>
<dbReference type="EMBL" id="DS985251">
    <property type="protein sequence ID" value="EDV21877.1"/>
    <property type="molecule type" value="Genomic_DNA"/>
</dbReference>
<organism evidence="1 2">
    <name type="scientific">Trichoplax adhaerens</name>
    <name type="common">Trichoplax reptans</name>
    <dbReference type="NCBI Taxonomy" id="10228"/>
    <lineage>
        <taxon>Eukaryota</taxon>
        <taxon>Metazoa</taxon>
        <taxon>Placozoa</taxon>
        <taxon>Uniplacotomia</taxon>
        <taxon>Trichoplacea</taxon>
        <taxon>Trichoplacidae</taxon>
        <taxon>Trichoplax</taxon>
    </lineage>
</organism>
<accession>B3S5W4</accession>
<keyword evidence="2" id="KW-1185">Reference proteome</keyword>
<protein>
    <recommendedName>
        <fullName evidence="3">Fibrinogen C-terminal domain-containing protein</fullName>
    </recommendedName>
</protein>
<sequence>MLNEKKHLPNGFYSIYGNPECGNKLANRTRTPWRVYCDFNSEPGYVWTLIESFALNWKSLVTRGFSYNQHFPTVPEYSHWQLYRLQLDQMKQLVQIDHSLTCKSMWRATCNFNSRTLPYSSKPVDYMRSYFNRTDILSEGYLGCSYMDYLNIRGYWIEKRSVLLIGDRNRHTHLRGTKSCQYNDYFPETTVGETNFGLYNNINTKFTCTSHLNDTTNWWIGGKVDDML</sequence>
<dbReference type="InParanoid" id="B3S5W4"/>